<comment type="cofactor">
    <cofactor evidence="2 10">
        <name>FAD</name>
        <dbReference type="ChEBI" id="CHEBI:57692"/>
    </cofactor>
</comment>
<feature type="binding site" evidence="10">
    <location>
        <begin position="553"/>
        <end position="554"/>
    </location>
    <ligand>
        <name>NADP(+)</name>
        <dbReference type="ChEBI" id="CHEBI:58349"/>
    </ligand>
</feature>
<comment type="subcellular location">
    <subcellularLocation>
        <location evidence="3 10">Cytoplasm</location>
    </subcellularLocation>
</comment>
<feature type="domain" description="Flavodoxin-like" evidence="11">
    <location>
        <begin position="12"/>
        <end position="156"/>
    </location>
</feature>
<dbReference type="FunFam" id="3.40.50.80:FF:000032">
    <property type="entry name" value="NADPH-dependent diflavin oxidoreductase 1"/>
    <property type="match status" value="1"/>
</dbReference>
<sequence>MEEGGKERPFRLLILYASQTGNAMDAAERVGREAERIGCPSSVVSMDGFDASCLVHERMVIFIVSTTGQGDPPDAMKVFWRYLLQKNLTRQWLEQVRYAVFGLGDSGYQKYNFAAKKLDKRLKDLGARPIIERGLGDDQHPSGYEGALDPWLSSLWNDLSQTNPEIFPTGSVKLDHDTRILGTPKFEIVYHNLHLFQESYSCTSDFRYSAKVIERACSMSPAKFRNDEYRPHYFLQMVKNDRLTRLGSDRDVRHFEFEALSSGLEYQVGDVLEVLPGQDPASVDAFIQRCNLNPDAYITVQPNRSEKQPSDPSTNAMGEPVRLRAFIALTMDVSSASPRRYFFEASEFFFAGAEHEKEKLLYFASPEGRDDLYQYNQKERRTVLEVLEDFPSVQMPFEWLVQLIPPLRTRAFSISSSPLAHPNQVHLTVSIVSWKTPLKRKRCGLCSTWLANLDPHDSKVHIPAWIHRGALPPPPPSLPLILVGPGTGCAPFRAYVEERAVQSVSENTAPILFFFGCRNEGIDFLYRDFWLSHAQNHGVLSEEKDGGFFVAFSRDQPQKIYVQHKMKQESGRIWSLLNAGASIYTAGSSTKMPADVTSFFEDIISQEGGVPKDSAARFLSKLERAGRYNVEAWS</sequence>
<feature type="binding site" evidence="10">
    <location>
        <position position="633"/>
    </location>
    <ligand>
        <name>FAD</name>
        <dbReference type="ChEBI" id="CHEBI:57692"/>
    </ligand>
</feature>
<dbReference type="GO" id="GO:0016651">
    <property type="term" value="F:oxidoreductase activity, acting on NAD(P)H"/>
    <property type="evidence" value="ECO:0007669"/>
    <property type="project" value="UniProtKB-UniRule"/>
</dbReference>
<evidence type="ECO:0000256" key="5">
    <source>
        <dbReference type="ARBA" id="ARBA00022630"/>
    </source>
</evidence>
<dbReference type="InterPro" id="IPR008254">
    <property type="entry name" value="Flavodoxin/NO_synth"/>
</dbReference>
<evidence type="ECO:0000259" key="12">
    <source>
        <dbReference type="PROSITE" id="PS51384"/>
    </source>
</evidence>
<feature type="binding site" evidence="10">
    <location>
        <position position="487"/>
    </location>
    <ligand>
        <name>NADP(+)</name>
        <dbReference type="ChEBI" id="CHEBI:58349"/>
    </ligand>
</feature>
<feature type="binding site" evidence="10">
    <location>
        <begin position="18"/>
        <end position="23"/>
    </location>
    <ligand>
        <name>FMN</name>
        <dbReference type="ChEBI" id="CHEBI:58210"/>
    </ligand>
</feature>
<evidence type="ECO:0000313" key="14">
    <source>
        <dbReference type="Proteomes" id="UP001179952"/>
    </source>
</evidence>
<name>A0AAV9ADA4_ACOGR</name>
<dbReference type="PROSITE" id="PS51384">
    <property type="entry name" value="FAD_FR"/>
    <property type="match status" value="1"/>
</dbReference>
<dbReference type="GO" id="GO:0160246">
    <property type="term" value="F:NADPH-iron-sulfur [2Fe-2S] protein oxidoreductase activity"/>
    <property type="evidence" value="ECO:0007669"/>
    <property type="project" value="InterPro"/>
</dbReference>
<organism evidence="13 14">
    <name type="scientific">Acorus gramineus</name>
    <name type="common">Dwarf sweet flag</name>
    <dbReference type="NCBI Taxonomy" id="55184"/>
    <lineage>
        <taxon>Eukaryota</taxon>
        <taxon>Viridiplantae</taxon>
        <taxon>Streptophyta</taxon>
        <taxon>Embryophyta</taxon>
        <taxon>Tracheophyta</taxon>
        <taxon>Spermatophyta</taxon>
        <taxon>Magnoliopsida</taxon>
        <taxon>Liliopsida</taxon>
        <taxon>Acoraceae</taxon>
        <taxon>Acorus</taxon>
    </lineage>
</organism>
<comment type="similarity">
    <text evidence="10">In the N-terminal section; belongs to the flavodoxin family.</text>
</comment>
<feature type="binding site" evidence="10">
    <location>
        <position position="380"/>
    </location>
    <ligand>
        <name>FAD</name>
        <dbReference type="ChEBI" id="CHEBI:57692"/>
    </ligand>
</feature>
<feature type="binding site" evidence="10">
    <location>
        <begin position="559"/>
        <end position="563"/>
    </location>
    <ligand>
        <name>NADP(+)</name>
        <dbReference type="ChEBI" id="CHEBI:58349"/>
    </ligand>
</feature>
<comment type="function">
    <text evidence="10">NADPH-dependent reductase which is a central component of the cytosolic iron-sulfur (Fe-S) protein assembly (CIA) machinery. Transfers electrons from NADPH via its FAD and FMN prosthetic groups to the [2Fe-2S] cluster of the anamorsin/DRE2 homolog, another key component of the CIA machinery. In turn, this reduced cluster provides electrons for assembly of cytosolic iron-sulfur cluster proteins.</text>
</comment>
<dbReference type="InterPro" id="IPR029039">
    <property type="entry name" value="Flavoprotein-like_sf"/>
</dbReference>
<evidence type="ECO:0000256" key="7">
    <source>
        <dbReference type="ARBA" id="ARBA00022827"/>
    </source>
</evidence>
<dbReference type="SUPFAM" id="SSF52218">
    <property type="entry name" value="Flavoproteins"/>
    <property type="match status" value="1"/>
</dbReference>
<accession>A0AAV9ADA4</accession>
<dbReference type="SUPFAM" id="SSF52343">
    <property type="entry name" value="Ferredoxin reductase-like, C-terminal NADP-linked domain"/>
    <property type="match status" value="1"/>
</dbReference>
<feature type="binding site" evidence="10">
    <location>
        <position position="595"/>
    </location>
    <ligand>
        <name>NADP(+)</name>
        <dbReference type="ChEBI" id="CHEBI:58349"/>
    </ligand>
</feature>
<dbReference type="HAMAP" id="MF_03178">
    <property type="entry name" value="NDOR1"/>
    <property type="match status" value="1"/>
</dbReference>
<dbReference type="FunFam" id="3.40.50.360:FF:000015">
    <property type="entry name" value="NADPH-dependent diflavin oxidoreductase 1"/>
    <property type="match status" value="1"/>
</dbReference>
<dbReference type="InterPro" id="IPR017927">
    <property type="entry name" value="FAD-bd_FR_type"/>
</dbReference>
<evidence type="ECO:0000256" key="2">
    <source>
        <dbReference type="ARBA" id="ARBA00001974"/>
    </source>
</evidence>
<dbReference type="FunFam" id="1.20.990.10:FF:000015">
    <property type="entry name" value="NADPH-dependent diflavin oxidoreductase 1"/>
    <property type="match status" value="1"/>
</dbReference>
<dbReference type="InterPro" id="IPR003097">
    <property type="entry name" value="CysJ-like_FAD-binding"/>
</dbReference>
<feature type="binding site" evidence="10">
    <location>
        <begin position="444"/>
        <end position="447"/>
    </location>
    <ligand>
        <name>FAD</name>
        <dbReference type="ChEBI" id="CHEBI:57692"/>
    </ligand>
</feature>
<dbReference type="InterPro" id="IPR001709">
    <property type="entry name" value="Flavoprot_Pyr_Nucl_cyt_Rdtase"/>
</dbReference>
<feature type="binding site" evidence="10">
    <location>
        <begin position="65"/>
        <end position="68"/>
    </location>
    <ligand>
        <name>FMN</name>
        <dbReference type="ChEBI" id="CHEBI:58210"/>
    </ligand>
</feature>
<dbReference type="PANTHER" id="PTHR19384">
    <property type="entry name" value="NITRIC OXIDE SYNTHASE-RELATED"/>
    <property type="match status" value="1"/>
</dbReference>
<dbReference type="GO" id="GO:0050660">
    <property type="term" value="F:flavin adenine dinucleotide binding"/>
    <property type="evidence" value="ECO:0007669"/>
    <property type="project" value="UniProtKB-UniRule"/>
</dbReference>
<feature type="binding site" evidence="10">
    <location>
        <position position="138"/>
    </location>
    <ligand>
        <name>FMN</name>
        <dbReference type="ChEBI" id="CHEBI:58210"/>
    </ligand>
</feature>
<evidence type="ECO:0000256" key="3">
    <source>
        <dbReference type="ARBA" id="ARBA00004496"/>
    </source>
</evidence>
<dbReference type="Gene3D" id="3.40.50.360">
    <property type="match status" value="1"/>
</dbReference>
<dbReference type="InterPro" id="IPR039261">
    <property type="entry name" value="FNR_nucleotide-bd"/>
</dbReference>
<evidence type="ECO:0000256" key="9">
    <source>
        <dbReference type="ARBA" id="ARBA00023002"/>
    </source>
</evidence>
<dbReference type="SUPFAM" id="SSF63380">
    <property type="entry name" value="Riboflavin synthase domain-like"/>
    <property type="match status" value="1"/>
</dbReference>
<dbReference type="GO" id="GO:0050661">
    <property type="term" value="F:NADP binding"/>
    <property type="evidence" value="ECO:0007669"/>
    <property type="project" value="UniProtKB-UniRule"/>
</dbReference>
<dbReference type="Gene3D" id="3.40.50.80">
    <property type="entry name" value="Nucleotide-binding domain of ferredoxin-NADP reductase (FNR) module"/>
    <property type="match status" value="1"/>
</dbReference>
<comment type="caution">
    <text evidence="13">The sequence shown here is derived from an EMBL/GenBank/DDBJ whole genome shotgun (WGS) entry which is preliminary data.</text>
</comment>
<dbReference type="GO" id="GO:0010181">
    <property type="term" value="F:FMN binding"/>
    <property type="evidence" value="ECO:0007669"/>
    <property type="project" value="UniProtKB-UniRule"/>
</dbReference>
<feature type="domain" description="FAD-binding FR-type" evidence="12">
    <location>
        <begin position="230"/>
        <end position="474"/>
    </location>
</feature>
<comment type="similarity">
    <text evidence="10">In the C-terminal section; belongs to the flavoprotein pyridine nucleotide cytochrome reductase family.</text>
</comment>
<keyword evidence="4 10" id="KW-0963">Cytoplasm</keyword>
<comment type="catalytic activity">
    <reaction evidence="10">
        <text>2 oxidized [2Fe-2S]-[protein] + NADPH = 2 reduced [2Fe-2S]-[protein] + NADP(+) + H(+)</text>
        <dbReference type="Rhea" id="RHEA:67716"/>
        <dbReference type="Rhea" id="RHEA-COMP:17327"/>
        <dbReference type="Rhea" id="RHEA-COMP:17328"/>
        <dbReference type="ChEBI" id="CHEBI:15378"/>
        <dbReference type="ChEBI" id="CHEBI:33737"/>
        <dbReference type="ChEBI" id="CHEBI:33738"/>
        <dbReference type="ChEBI" id="CHEBI:57783"/>
        <dbReference type="ChEBI" id="CHEBI:58349"/>
    </reaction>
</comment>
<dbReference type="PRINTS" id="PR00369">
    <property type="entry name" value="FLAVODOXIN"/>
</dbReference>
<protein>
    <recommendedName>
        <fullName evidence="10">NADPH-dependent diflavin oxidoreductase 1</fullName>
        <ecNumber evidence="10">1.18.1.-</ecNumber>
    </recommendedName>
    <alternativeName>
        <fullName evidence="10">NADPH-dependent FMN and FAD-containing oxidoreductase</fullName>
    </alternativeName>
</protein>
<dbReference type="PROSITE" id="PS50902">
    <property type="entry name" value="FLAVODOXIN_LIKE"/>
    <property type="match status" value="1"/>
</dbReference>
<keyword evidence="6 10" id="KW-0288">FMN</keyword>
<dbReference type="Gene3D" id="1.20.990.10">
    <property type="entry name" value="NADPH-cytochrome p450 Reductase, Chain A, domain 3"/>
    <property type="match status" value="1"/>
</dbReference>
<dbReference type="EMBL" id="JAUJYN010000010">
    <property type="protein sequence ID" value="KAK1262318.1"/>
    <property type="molecule type" value="Genomic_DNA"/>
</dbReference>
<dbReference type="Pfam" id="PF00175">
    <property type="entry name" value="NAD_binding_1"/>
    <property type="match status" value="1"/>
</dbReference>
<reference evidence="13" key="1">
    <citation type="journal article" date="2023" name="Nat. Commun.">
        <title>Diploid and tetraploid genomes of Acorus and the evolution of monocots.</title>
        <authorList>
            <person name="Ma L."/>
            <person name="Liu K.W."/>
            <person name="Li Z."/>
            <person name="Hsiao Y.Y."/>
            <person name="Qi Y."/>
            <person name="Fu T."/>
            <person name="Tang G.D."/>
            <person name="Zhang D."/>
            <person name="Sun W.H."/>
            <person name="Liu D.K."/>
            <person name="Li Y."/>
            <person name="Chen G.Z."/>
            <person name="Liu X.D."/>
            <person name="Liao X.Y."/>
            <person name="Jiang Y.T."/>
            <person name="Yu X."/>
            <person name="Hao Y."/>
            <person name="Huang J."/>
            <person name="Zhao X.W."/>
            <person name="Ke S."/>
            <person name="Chen Y.Y."/>
            <person name="Wu W.L."/>
            <person name="Hsu J.L."/>
            <person name="Lin Y.F."/>
            <person name="Huang M.D."/>
            <person name="Li C.Y."/>
            <person name="Huang L."/>
            <person name="Wang Z.W."/>
            <person name="Zhao X."/>
            <person name="Zhong W.Y."/>
            <person name="Peng D.H."/>
            <person name="Ahmad S."/>
            <person name="Lan S."/>
            <person name="Zhang J.S."/>
            <person name="Tsai W.C."/>
            <person name="Van de Peer Y."/>
            <person name="Liu Z.J."/>
        </authorList>
    </citation>
    <scope>NUCLEOTIDE SEQUENCE</scope>
    <source>
        <strain evidence="13">SCP</strain>
    </source>
</reference>
<dbReference type="PRINTS" id="PR00371">
    <property type="entry name" value="FPNCR"/>
</dbReference>
<dbReference type="GO" id="GO:0005829">
    <property type="term" value="C:cytosol"/>
    <property type="evidence" value="ECO:0007669"/>
    <property type="project" value="TreeGrafter"/>
</dbReference>
<feature type="binding site" evidence="10">
    <location>
        <begin position="410"/>
        <end position="413"/>
    </location>
    <ligand>
        <name>FAD</name>
        <dbReference type="ChEBI" id="CHEBI:57692"/>
    </ligand>
</feature>
<dbReference type="AlphaFoldDB" id="A0AAV9ADA4"/>
<dbReference type="InterPro" id="IPR017938">
    <property type="entry name" value="Riboflavin_synthase-like_b-brl"/>
</dbReference>
<keyword evidence="8 10" id="KW-0521">NADP</keyword>
<evidence type="ECO:0000256" key="10">
    <source>
        <dbReference type="HAMAP-Rule" id="MF_03178"/>
    </source>
</evidence>
<dbReference type="GO" id="GO:0005634">
    <property type="term" value="C:nucleus"/>
    <property type="evidence" value="ECO:0007669"/>
    <property type="project" value="UniProtKB-ARBA"/>
</dbReference>
<keyword evidence="14" id="KW-1185">Reference proteome</keyword>
<evidence type="ECO:0000313" key="13">
    <source>
        <dbReference type="EMBL" id="KAK1262318.1"/>
    </source>
</evidence>
<comment type="cofactor">
    <cofactor evidence="1 10">
        <name>FMN</name>
        <dbReference type="ChEBI" id="CHEBI:58210"/>
    </cofactor>
</comment>
<reference evidence="13" key="2">
    <citation type="submission" date="2023-06" db="EMBL/GenBank/DDBJ databases">
        <authorList>
            <person name="Ma L."/>
            <person name="Liu K.-W."/>
            <person name="Li Z."/>
            <person name="Hsiao Y.-Y."/>
            <person name="Qi Y."/>
            <person name="Fu T."/>
            <person name="Tang G."/>
            <person name="Zhang D."/>
            <person name="Sun W.-H."/>
            <person name="Liu D.-K."/>
            <person name="Li Y."/>
            <person name="Chen G.-Z."/>
            <person name="Liu X.-D."/>
            <person name="Liao X.-Y."/>
            <person name="Jiang Y.-T."/>
            <person name="Yu X."/>
            <person name="Hao Y."/>
            <person name="Huang J."/>
            <person name="Zhao X.-W."/>
            <person name="Ke S."/>
            <person name="Chen Y.-Y."/>
            <person name="Wu W.-L."/>
            <person name="Hsu J.-L."/>
            <person name="Lin Y.-F."/>
            <person name="Huang M.-D."/>
            <person name="Li C.-Y."/>
            <person name="Huang L."/>
            <person name="Wang Z.-W."/>
            <person name="Zhao X."/>
            <person name="Zhong W.-Y."/>
            <person name="Peng D.-H."/>
            <person name="Ahmad S."/>
            <person name="Lan S."/>
            <person name="Zhang J.-S."/>
            <person name="Tsai W.-C."/>
            <person name="Van De Peer Y."/>
            <person name="Liu Z.-J."/>
        </authorList>
    </citation>
    <scope>NUCLEOTIDE SEQUENCE</scope>
    <source>
        <strain evidence="13">SCP</strain>
        <tissue evidence="13">Leaves</tissue>
    </source>
</reference>
<dbReference type="Pfam" id="PF00667">
    <property type="entry name" value="FAD_binding_1"/>
    <property type="match status" value="1"/>
</dbReference>
<proteinExistence type="inferred from homology"/>
<gene>
    <name evidence="13" type="ORF">QJS04_geneDACA001048</name>
</gene>
<evidence type="ECO:0000256" key="1">
    <source>
        <dbReference type="ARBA" id="ARBA00001917"/>
    </source>
</evidence>
<evidence type="ECO:0000256" key="4">
    <source>
        <dbReference type="ARBA" id="ARBA00022490"/>
    </source>
</evidence>
<keyword evidence="7 10" id="KW-0274">FAD</keyword>
<evidence type="ECO:0000259" key="11">
    <source>
        <dbReference type="PROSITE" id="PS50902"/>
    </source>
</evidence>
<dbReference type="Proteomes" id="UP001179952">
    <property type="component" value="Unassembled WGS sequence"/>
</dbReference>
<dbReference type="PANTHER" id="PTHR19384:SF10">
    <property type="entry name" value="NADPH-DEPENDENT DIFLAVIN OXIDOREDUCTASE 1"/>
    <property type="match status" value="1"/>
</dbReference>
<dbReference type="InterPro" id="IPR001433">
    <property type="entry name" value="OxRdtase_FAD/NAD-bd"/>
</dbReference>
<evidence type="ECO:0000256" key="6">
    <source>
        <dbReference type="ARBA" id="ARBA00022643"/>
    </source>
</evidence>
<comment type="similarity">
    <text evidence="10">Belongs to the NADPH-dependent diflavin oxidoreductase NDOR1 family.</text>
</comment>
<dbReference type="GO" id="GO:0016226">
    <property type="term" value="P:iron-sulfur cluster assembly"/>
    <property type="evidence" value="ECO:0007669"/>
    <property type="project" value="UniProtKB-UniRule"/>
</dbReference>
<dbReference type="EC" id="1.18.1.-" evidence="10"/>
<comment type="caution">
    <text evidence="10">Lacks conserved residue(s) required for the propagation of feature annotation.</text>
</comment>
<keyword evidence="5 10" id="KW-0285">Flavoprotein</keyword>
<dbReference type="InterPro" id="IPR001094">
    <property type="entry name" value="Flavdoxin-like"/>
</dbReference>
<dbReference type="Gene3D" id="2.40.30.10">
    <property type="entry name" value="Translation factors"/>
    <property type="match status" value="1"/>
</dbReference>
<dbReference type="InterPro" id="IPR028879">
    <property type="entry name" value="NDOR1"/>
</dbReference>
<dbReference type="InterPro" id="IPR023173">
    <property type="entry name" value="NADPH_Cyt_P450_Rdtase_alpha"/>
</dbReference>
<dbReference type="Pfam" id="PF00258">
    <property type="entry name" value="Flavodoxin_1"/>
    <property type="match status" value="1"/>
</dbReference>
<keyword evidence="9 10" id="KW-0560">Oxidoreductase</keyword>
<evidence type="ECO:0000256" key="8">
    <source>
        <dbReference type="ARBA" id="ARBA00022857"/>
    </source>
</evidence>